<dbReference type="Pfam" id="PF13377">
    <property type="entry name" value="Peripla_BP_3"/>
    <property type="match status" value="1"/>
</dbReference>
<dbReference type="OrthoDB" id="9814427at2"/>
<dbReference type="Gene3D" id="1.10.260.40">
    <property type="entry name" value="lambda repressor-like DNA-binding domains"/>
    <property type="match status" value="1"/>
</dbReference>
<dbReference type="CDD" id="cd06267">
    <property type="entry name" value="PBP1_LacI_sugar_binding-like"/>
    <property type="match status" value="1"/>
</dbReference>
<dbReference type="PANTHER" id="PTHR30146">
    <property type="entry name" value="LACI-RELATED TRANSCRIPTIONAL REPRESSOR"/>
    <property type="match status" value="1"/>
</dbReference>
<dbReference type="InterPro" id="IPR046335">
    <property type="entry name" value="LacI/GalR-like_sensor"/>
</dbReference>
<keyword evidence="6" id="KW-1185">Reference proteome</keyword>
<dbReference type="GO" id="GO:0003700">
    <property type="term" value="F:DNA-binding transcription factor activity"/>
    <property type="evidence" value="ECO:0007669"/>
    <property type="project" value="TreeGrafter"/>
</dbReference>
<organism evidence="5 6">
    <name type="scientific">Leadbettera azotonutricia (strain ATCC BAA-888 / DSM 13862 / ZAS-9)</name>
    <name type="common">Treponema azotonutricium</name>
    <dbReference type="NCBI Taxonomy" id="545695"/>
    <lineage>
        <taxon>Bacteria</taxon>
        <taxon>Pseudomonadati</taxon>
        <taxon>Spirochaetota</taxon>
        <taxon>Spirochaetia</taxon>
        <taxon>Spirochaetales</taxon>
        <taxon>Breznakiellaceae</taxon>
        <taxon>Leadbettera</taxon>
    </lineage>
</organism>
<dbReference type="Gene3D" id="3.40.50.2300">
    <property type="match status" value="2"/>
</dbReference>
<evidence type="ECO:0000259" key="4">
    <source>
        <dbReference type="PROSITE" id="PS50932"/>
    </source>
</evidence>
<dbReference type="InParanoid" id="F5Y8A2"/>
<keyword evidence="2" id="KW-0238">DNA-binding</keyword>
<dbReference type="AlphaFoldDB" id="F5Y8A2"/>
<dbReference type="PANTHER" id="PTHR30146:SF109">
    <property type="entry name" value="HTH-TYPE TRANSCRIPTIONAL REGULATOR GALS"/>
    <property type="match status" value="1"/>
</dbReference>
<dbReference type="Pfam" id="PF00356">
    <property type="entry name" value="LacI"/>
    <property type="match status" value="1"/>
</dbReference>
<evidence type="ECO:0000313" key="6">
    <source>
        <dbReference type="Proteomes" id="UP000009222"/>
    </source>
</evidence>
<dbReference type="EMBL" id="CP001841">
    <property type="protein sequence ID" value="AEF82335.1"/>
    <property type="molecule type" value="Genomic_DNA"/>
</dbReference>
<dbReference type="Proteomes" id="UP000009222">
    <property type="component" value="Chromosome"/>
</dbReference>
<dbReference type="InterPro" id="IPR000843">
    <property type="entry name" value="HTH_LacI"/>
</dbReference>
<protein>
    <submittedName>
        <fullName evidence="5">Catabolite control protein A</fullName>
    </submittedName>
</protein>
<keyword evidence="1" id="KW-0805">Transcription regulation</keyword>
<proteinExistence type="predicted"/>
<keyword evidence="3" id="KW-0804">Transcription</keyword>
<dbReference type="KEGG" id="taz:TREAZ_0980"/>
<dbReference type="STRING" id="545695.TREAZ_0980"/>
<dbReference type="HOGENOM" id="CLU_037628_6_0_12"/>
<evidence type="ECO:0000256" key="1">
    <source>
        <dbReference type="ARBA" id="ARBA00023015"/>
    </source>
</evidence>
<dbReference type="GO" id="GO:0000976">
    <property type="term" value="F:transcription cis-regulatory region binding"/>
    <property type="evidence" value="ECO:0007669"/>
    <property type="project" value="TreeGrafter"/>
</dbReference>
<sequence>MPGMRDVARHAKVALSTVSAVLSNSDKYVSDDVRKQVYAAAKDLGYIFTEKKRSSQKTIAVVLPIITSSFFSNVLTGIEDTISKDKNYLLFFNSNYSFEKEQMLLKTLHKQFLTGVIVDSICPSDLESNYYSWLEKEFISKNIPVLILERKLESEKFYTIYLDNFTSAQKATQHLIDLGHKKIAHILGNSHMQHSFERLEGYKHALIENGIPIDPELIQQGDFTAASGYLATRKLLDIRRDFTAIFSANDQMAIGAIKALRANGKNIPKDCAIVGFDNLSISTLIDPALSTINVPTFLMGRMAARIIMETSSGGSYPHSNKLDSNLIIRRSSDINAINEWDLIGW</sequence>
<reference evidence="6" key="1">
    <citation type="submission" date="2009-12" db="EMBL/GenBank/DDBJ databases">
        <title>Complete sequence of Treponema azotonutricium strain ZAS-9.</title>
        <authorList>
            <person name="Tetu S.G."/>
            <person name="Matson E."/>
            <person name="Ren Q."/>
            <person name="Seshadri R."/>
            <person name="Elbourne L."/>
            <person name="Hassan K.A."/>
            <person name="Durkin A."/>
            <person name="Radune D."/>
            <person name="Mohamoud Y."/>
            <person name="Shay R."/>
            <person name="Jin S."/>
            <person name="Zhang X."/>
            <person name="Lucey K."/>
            <person name="Ballor N.R."/>
            <person name="Ottesen E."/>
            <person name="Rosenthal R."/>
            <person name="Allen A."/>
            <person name="Leadbetter J.R."/>
            <person name="Paulsen I.T."/>
        </authorList>
    </citation>
    <scope>NUCLEOTIDE SEQUENCE [LARGE SCALE GENOMIC DNA]</scope>
    <source>
        <strain evidence="6">ATCC BAA-888 / DSM 13862 / ZAS-9</strain>
    </source>
</reference>
<evidence type="ECO:0000256" key="3">
    <source>
        <dbReference type="ARBA" id="ARBA00023163"/>
    </source>
</evidence>
<dbReference type="eggNOG" id="COG1609">
    <property type="taxonomic scope" value="Bacteria"/>
</dbReference>
<reference evidence="5 6" key="2">
    <citation type="journal article" date="2011" name="ISME J.">
        <title>RNA-seq reveals cooperative metabolic interactions between two termite-gut spirochete species in co-culture.</title>
        <authorList>
            <person name="Rosenthal A.Z."/>
            <person name="Matson E.G."/>
            <person name="Eldar A."/>
            <person name="Leadbetter J.R."/>
        </authorList>
    </citation>
    <scope>NUCLEOTIDE SEQUENCE [LARGE SCALE GENOMIC DNA]</scope>
    <source>
        <strain evidence="6">ATCC BAA-888 / DSM 13862 / ZAS-9</strain>
    </source>
</reference>
<dbReference type="RefSeq" id="WP_015711005.1">
    <property type="nucleotide sequence ID" value="NC_015577.1"/>
</dbReference>
<feature type="domain" description="HTH lacI-type" evidence="4">
    <location>
        <begin position="2"/>
        <end position="57"/>
    </location>
</feature>
<name>F5Y8A2_LEAAZ</name>
<dbReference type="SMART" id="SM00354">
    <property type="entry name" value="HTH_LACI"/>
    <property type="match status" value="1"/>
</dbReference>
<evidence type="ECO:0000256" key="2">
    <source>
        <dbReference type="ARBA" id="ARBA00023125"/>
    </source>
</evidence>
<dbReference type="InterPro" id="IPR010982">
    <property type="entry name" value="Lambda_DNA-bd_dom_sf"/>
</dbReference>
<gene>
    <name evidence="5" type="ordered locus">TREAZ_0980</name>
</gene>
<dbReference type="PROSITE" id="PS50932">
    <property type="entry name" value="HTH_LACI_2"/>
    <property type="match status" value="1"/>
</dbReference>
<dbReference type="SUPFAM" id="SSF47413">
    <property type="entry name" value="lambda repressor-like DNA-binding domains"/>
    <property type="match status" value="1"/>
</dbReference>
<dbReference type="SUPFAM" id="SSF53822">
    <property type="entry name" value="Periplasmic binding protein-like I"/>
    <property type="match status" value="1"/>
</dbReference>
<dbReference type="CDD" id="cd01392">
    <property type="entry name" value="HTH_LacI"/>
    <property type="match status" value="1"/>
</dbReference>
<evidence type="ECO:0000313" key="5">
    <source>
        <dbReference type="EMBL" id="AEF82335.1"/>
    </source>
</evidence>
<dbReference type="InterPro" id="IPR028082">
    <property type="entry name" value="Peripla_BP_I"/>
</dbReference>
<accession>F5Y8A2</accession>